<reference evidence="1" key="1">
    <citation type="submission" date="2021-09" db="EMBL/GenBank/DDBJ databases">
        <authorList>
            <consortium name="AG Swart"/>
            <person name="Singh M."/>
            <person name="Singh A."/>
            <person name="Seah K."/>
            <person name="Emmerich C."/>
        </authorList>
    </citation>
    <scope>NUCLEOTIDE SEQUENCE</scope>
    <source>
        <strain evidence="1">ATCC30299</strain>
    </source>
</reference>
<accession>A0AAU9JRC5</accession>
<name>A0AAU9JRC5_9CILI</name>
<evidence type="ECO:0000313" key="2">
    <source>
        <dbReference type="Proteomes" id="UP001162131"/>
    </source>
</evidence>
<dbReference type="Proteomes" id="UP001162131">
    <property type="component" value="Unassembled WGS sequence"/>
</dbReference>
<proteinExistence type="predicted"/>
<sequence>MPYKRNSLTKHAINHILKARRENTTISIIFNIIKTILFYIEGGRDLYLTRRSAFWLSGSEFKHSFISNHSGALFGGN</sequence>
<gene>
    <name evidence="1" type="ORF">BSTOLATCC_MIC49457</name>
</gene>
<organism evidence="1 2">
    <name type="scientific">Blepharisma stoltei</name>
    <dbReference type="NCBI Taxonomy" id="1481888"/>
    <lineage>
        <taxon>Eukaryota</taxon>
        <taxon>Sar</taxon>
        <taxon>Alveolata</taxon>
        <taxon>Ciliophora</taxon>
        <taxon>Postciliodesmatophora</taxon>
        <taxon>Heterotrichea</taxon>
        <taxon>Heterotrichida</taxon>
        <taxon>Blepharismidae</taxon>
        <taxon>Blepharisma</taxon>
    </lineage>
</organism>
<dbReference type="AlphaFoldDB" id="A0AAU9JRC5"/>
<protein>
    <submittedName>
        <fullName evidence="1">Uncharacterized protein</fullName>
    </submittedName>
</protein>
<dbReference type="EMBL" id="CAJZBQ010000048">
    <property type="protein sequence ID" value="CAG9329792.1"/>
    <property type="molecule type" value="Genomic_DNA"/>
</dbReference>
<keyword evidence="2" id="KW-1185">Reference proteome</keyword>
<comment type="caution">
    <text evidence="1">The sequence shown here is derived from an EMBL/GenBank/DDBJ whole genome shotgun (WGS) entry which is preliminary data.</text>
</comment>
<evidence type="ECO:0000313" key="1">
    <source>
        <dbReference type="EMBL" id="CAG9329792.1"/>
    </source>
</evidence>